<dbReference type="GO" id="GO:0006260">
    <property type="term" value="P:DNA replication"/>
    <property type="evidence" value="ECO:0007669"/>
    <property type="project" value="InterPro"/>
</dbReference>
<accession>A0A8D8Z2A9</accession>
<dbReference type="GO" id="GO:0008408">
    <property type="term" value="F:3'-5' exonuclease activity"/>
    <property type="evidence" value="ECO:0007669"/>
    <property type="project" value="InterPro"/>
</dbReference>
<evidence type="ECO:0000313" key="2">
    <source>
        <dbReference type="EMBL" id="CAG6739533.1"/>
    </source>
</evidence>
<dbReference type="PANTHER" id="PTHR32294">
    <property type="entry name" value="DNA POLYMERASE III SUBUNIT ALPHA"/>
    <property type="match status" value="1"/>
</dbReference>
<reference evidence="2" key="1">
    <citation type="submission" date="2021-05" db="EMBL/GenBank/DDBJ databases">
        <authorList>
            <person name="Alioto T."/>
            <person name="Alioto T."/>
            <person name="Gomez Garrido J."/>
        </authorList>
    </citation>
    <scope>NUCLEOTIDE SEQUENCE</scope>
</reference>
<dbReference type="InterPro" id="IPR016195">
    <property type="entry name" value="Pol/histidinol_Pase-like"/>
</dbReference>
<dbReference type="Gene3D" id="3.20.20.140">
    <property type="entry name" value="Metal-dependent hydrolases"/>
    <property type="match status" value="1"/>
</dbReference>
<dbReference type="SMART" id="SM00481">
    <property type="entry name" value="POLIIIAc"/>
    <property type="match status" value="1"/>
</dbReference>
<dbReference type="AlphaFoldDB" id="A0A8D8Z2A9"/>
<dbReference type="SUPFAM" id="SSF89550">
    <property type="entry name" value="PHP domain-like"/>
    <property type="match status" value="1"/>
</dbReference>
<dbReference type="InterPro" id="IPR003141">
    <property type="entry name" value="Pol/His_phosphatase_N"/>
</dbReference>
<protein>
    <submittedName>
        <fullName evidence="2">DNA polymerase III subunit alpha</fullName>
    </submittedName>
</protein>
<evidence type="ECO:0000259" key="1">
    <source>
        <dbReference type="SMART" id="SM00481"/>
    </source>
</evidence>
<dbReference type="EMBL" id="HBUF01413785">
    <property type="protein sequence ID" value="CAG6739532.1"/>
    <property type="molecule type" value="Transcribed_RNA"/>
</dbReference>
<dbReference type="Pfam" id="PF02811">
    <property type="entry name" value="PHP"/>
    <property type="match status" value="1"/>
</dbReference>
<feature type="domain" description="Polymerase/histidinol phosphatase N-terminal" evidence="1">
    <location>
        <begin position="5"/>
        <end position="72"/>
    </location>
</feature>
<dbReference type="InterPro" id="IPR004805">
    <property type="entry name" value="DnaE2/DnaE/PolC"/>
</dbReference>
<sequence>MINFTHLNLHTEYSFIDSIIKTGQIINIYKELNYKAICITDILTISSFYEYYFYCYDNEVKPLIGVECFILFNGNLLGIILIAKNFLGYKNIMHILSNAWRYGNIENGVFLKLHWLINFSKNLILIINPRYYILNKNNFSENELNFMFKQLFFLFENDIYFELIRVNLPFEKYINKKIKKIKFLLI</sequence>
<dbReference type="InterPro" id="IPR004013">
    <property type="entry name" value="PHP_dom"/>
</dbReference>
<proteinExistence type="predicted"/>
<dbReference type="PANTHER" id="PTHR32294:SF0">
    <property type="entry name" value="DNA POLYMERASE III SUBUNIT ALPHA"/>
    <property type="match status" value="1"/>
</dbReference>
<name>A0A8D8Z2A9_9HEMI</name>
<organism evidence="2">
    <name type="scientific">Cacopsylla melanoneura</name>
    <dbReference type="NCBI Taxonomy" id="428564"/>
    <lineage>
        <taxon>Eukaryota</taxon>
        <taxon>Metazoa</taxon>
        <taxon>Ecdysozoa</taxon>
        <taxon>Arthropoda</taxon>
        <taxon>Hexapoda</taxon>
        <taxon>Insecta</taxon>
        <taxon>Pterygota</taxon>
        <taxon>Neoptera</taxon>
        <taxon>Paraneoptera</taxon>
        <taxon>Hemiptera</taxon>
        <taxon>Sternorrhyncha</taxon>
        <taxon>Psylloidea</taxon>
        <taxon>Psyllidae</taxon>
        <taxon>Psyllinae</taxon>
        <taxon>Cacopsylla</taxon>
    </lineage>
</organism>
<dbReference type="EMBL" id="HBUF01413786">
    <property type="protein sequence ID" value="CAG6739533.1"/>
    <property type="molecule type" value="Transcribed_RNA"/>
</dbReference>
<dbReference type="EMBL" id="HBUF01413787">
    <property type="protein sequence ID" value="CAG6739534.1"/>
    <property type="molecule type" value="Transcribed_RNA"/>
</dbReference>